<dbReference type="PANTHER" id="PTHR23300">
    <property type="entry name" value="METHANETHIOL OXIDASE"/>
    <property type="match status" value="1"/>
</dbReference>
<proteinExistence type="inferred from homology"/>
<evidence type="ECO:0000313" key="3">
    <source>
        <dbReference type="EMBL" id="KAF3581874.1"/>
    </source>
</evidence>
<organism evidence="3 4">
    <name type="scientific">Brassica cretica</name>
    <name type="common">Mustard</name>
    <dbReference type="NCBI Taxonomy" id="69181"/>
    <lineage>
        <taxon>Eukaryota</taxon>
        <taxon>Viridiplantae</taxon>
        <taxon>Streptophyta</taxon>
        <taxon>Embryophyta</taxon>
        <taxon>Tracheophyta</taxon>
        <taxon>Spermatophyta</taxon>
        <taxon>Magnoliopsida</taxon>
        <taxon>eudicotyledons</taxon>
        <taxon>Gunneridae</taxon>
        <taxon>Pentapetalae</taxon>
        <taxon>rosids</taxon>
        <taxon>malvids</taxon>
        <taxon>Brassicales</taxon>
        <taxon>Brassicaceae</taxon>
        <taxon>Brassiceae</taxon>
        <taxon>Brassica</taxon>
    </lineage>
</organism>
<keyword evidence="4" id="KW-1185">Reference proteome</keyword>
<comment type="similarity">
    <text evidence="1">Belongs to the selenium-binding protein family.</text>
</comment>
<reference evidence="3 4" key="1">
    <citation type="journal article" date="2020" name="BMC Genomics">
        <title>Intraspecific diversification of the crop wild relative Brassica cretica Lam. using demographic model selection.</title>
        <authorList>
            <person name="Kioukis A."/>
            <person name="Michalopoulou V.A."/>
            <person name="Briers L."/>
            <person name="Pirintsos S."/>
            <person name="Studholme D.J."/>
            <person name="Pavlidis P."/>
            <person name="Sarris P.F."/>
        </authorList>
    </citation>
    <scope>NUCLEOTIDE SEQUENCE [LARGE SCALE GENOMIC DNA]</scope>
    <source>
        <strain evidence="4">cv. PFS-1207/04</strain>
    </source>
</reference>
<sequence length="280" mass="30676">MATGTVLATAGSNSGGKSCCKSGPGYASPLAAMSGPREKLIYVTALYSGTGLEKPDYLATVDVDPNSPTYSSVIHRLKMPCIGDELHHTGWNSCSSCHGDASADRRFLKILPEMPGLITDFLISLDDRFFYFVNWLHGDIRQYNIEDPKNPVLTGQIWVGGLLQNGSPVKAVREDGSTYQFDVPQIKGKSLRGGPQMIQLSLDGKRLYATNSLFSAWDRQFYPELMDKGSHIIQIDVDTERGGLSINPDFFVDFGDEPDGPALAHEMRYPGGDCTSDIWI</sequence>
<dbReference type="Pfam" id="PF05694">
    <property type="entry name" value="SBP56"/>
    <property type="match status" value="1"/>
</dbReference>
<gene>
    <name evidence="3" type="ORF">DY000_02033043</name>
</gene>
<evidence type="ECO:0000313" key="4">
    <source>
        <dbReference type="Proteomes" id="UP000266723"/>
    </source>
</evidence>
<dbReference type="PANTHER" id="PTHR23300:SF14">
    <property type="entry name" value="SELENIUM-BINDING PROTEIN 2"/>
    <property type="match status" value="1"/>
</dbReference>
<protein>
    <recommendedName>
        <fullName evidence="5">Methanethiol oxidase</fullName>
    </recommendedName>
</protein>
<evidence type="ECO:0008006" key="5">
    <source>
        <dbReference type="Google" id="ProtNLM"/>
    </source>
</evidence>
<dbReference type="SUPFAM" id="SSF75011">
    <property type="entry name" value="3-carboxy-cis,cis-mucoante lactonizing enzyme"/>
    <property type="match status" value="1"/>
</dbReference>
<accession>A0ABQ7DW51</accession>
<dbReference type="InterPro" id="IPR008826">
    <property type="entry name" value="Se-bd"/>
</dbReference>
<keyword evidence="2" id="KW-0711">Selenium</keyword>
<comment type="caution">
    <text evidence="3">The sequence shown here is derived from an EMBL/GenBank/DDBJ whole genome shotgun (WGS) entry which is preliminary data.</text>
</comment>
<dbReference type="EMBL" id="QGKV02000649">
    <property type="protein sequence ID" value="KAF3581874.1"/>
    <property type="molecule type" value="Genomic_DNA"/>
</dbReference>
<evidence type="ECO:0000256" key="2">
    <source>
        <dbReference type="ARBA" id="ARBA00023266"/>
    </source>
</evidence>
<dbReference type="Proteomes" id="UP000266723">
    <property type="component" value="Unassembled WGS sequence"/>
</dbReference>
<evidence type="ECO:0000256" key="1">
    <source>
        <dbReference type="ARBA" id="ARBA00005606"/>
    </source>
</evidence>
<name>A0ABQ7DW51_BRACR</name>